<dbReference type="KEGG" id="nte:NEUTE1DRAFT40061"/>
<dbReference type="VEuPathDB" id="FungiDB:NEUTE1DRAFT_40061"/>
<gene>
    <name evidence="2" type="ORF">NEUTE1DRAFT_40061</name>
</gene>
<dbReference type="OrthoDB" id="5237747at2759"/>
<evidence type="ECO:0000313" key="3">
    <source>
        <dbReference type="Proteomes" id="UP000008065"/>
    </source>
</evidence>
<proteinExistence type="predicted"/>
<evidence type="ECO:0000313" key="2">
    <source>
        <dbReference type="EMBL" id="EGO59835.1"/>
    </source>
</evidence>
<name>F8MIN4_NEUT8</name>
<keyword evidence="1" id="KW-0472">Membrane</keyword>
<keyword evidence="3" id="KW-1185">Reference proteome</keyword>
<keyword evidence="1" id="KW-0812">Transmembrane</keyword>
<feature type="non-terminal residue" evidence="2">
    <location>
        <position position="1"/>
    </location>
</feature>
<dbReference type="Proteomes" id="UP000008065">
    <property type="component" value="Unassembled WGS sequence"/>
</dbReference>
<keyword evidence="1" id="KW-1133">Transmembrane helix</keyword>
<reference evidence="3" key="1">
    <citation type="journal article" date="2011" name="Genetics">
        <title>Massive changes in genome architecture accompany the transition to self-fertility in the filamentous fungus Neurospora tetrasperma.</title>
        <authorList>
            <person name="Ellison C.E."/>
            <person name="Stajich J.E."/>
            <person name="Jacobson D.J."/>
            <person name="Natvig D.O."/>
            <person name="Lapidus A."/>
            <person name="Foster B."/>
            <person name="Aerts A."/>
            <person name="Riley R."/>
            <person name="Lindquist E.A."/>
            <person name="Grigoriev I.V."/>
            <person name="Taylor J.W."/>
        </authorList>
    </citation>
    <scope>NUCLEOTIDE SEQUENCE [LARGE SCALE GENOMIC DNA]</scope>
    <source>
        <strain evidence="3">FGSC 2508 / P0657</strain>
    </source>
</reference>
<accession>F8MIN4</accession>
<dbReference type="AlphaFoldDB" id="F8MIN4"/>
<dbReference type="GeneID" id="20827726"/>
<dbReference type="HOGENOM" id="CLU_2838173_0_0_1"/>
<sequence>NISNFVNSSEYCKNVNIVLKDKFGVIYVDLPNFYYIFFGWVAGLIIVLEVIFKKYIESISLLFRNS</sequence>
<protein>
    <submittedName>
        <fullName evidence="2">Uncharacterized protein</fullName>
    </submittedName>
</protein>
<dbReference type="RefSeq" id="XP_009848831.1">
    <property type="nucleotide sequence ID" value="XM_009850529.1"/>
</dbReference>
<evidence type="ECO:0000256" key="1">
    <source>
        <dbReference type="SAM" id="Phobius"/>
    </source>
</evidence>
<feature type="transmembrane region" description="Helical" evidence="1">
    <location>
        <begin position="33"/>
        <end position="52"/>
    </location>
</feature>
<organism evidence="2 3">
    <name type="scientific">Neurospora tetrasperma (strain FGSC 2508 / ATCC MYA-4615 / P0657)</name>
    <dbReference type="NCBI Taxonomy" id="510951"/>
    <lineage>
        <taxon>Eukaryota</taxon>
        <taxon>Fungi</taxon>
        <taxon>Dikarya</taxon>
        <taxon>Ascomycota</taxon>
        <taxon>Pezizomycotina</taxon>
        <taxon>Sordariomycetes</taxon>
        <taxon>Sordariomycetidae</taxon>
        <taxon>Sordariales</taxon>
        <taxon>Sordariaceae</taxon>
        <taxon>Neurospora</taxon>
    </lineage>
</organism>
<dbReference type="EMBL" id="GL891303">
    <property type="protein sequence ID" value="EGO59835.1"/>
    <property type="molecule type" value="Genomic_DNA"/>
</dbReference>